<dbReference type="Pfam" id="PF01738">
    <property type="entry name" value="DLH"/>
    <property type="match status" value="1"/>
</dbReference>
<dbReference type="RefSeq" id="WP_145033559.1">
    <property type="nucleotide sequence ID" value="NZ_CP036271.1"/>
</dbReference>
<proteinExistence type="predicted"/>
<dbReference type="SUPFAM" id="SSF53474">
    <property type="entry name" value="alpha/beta-Hydrolases"/>
    <property type="match status" value="1"/>
</dbReference>
<name>A0A517SJK4_9PLAN</name>
<dbReference type="AlphaFoldDB" id="A0A517SJK4"/>
<dbReference type="PANTHER" id="PTHR22946">
    <property type="entry name" value="DIENELACTONE HYDROLASE DOMAIN-CONTAINING PROTEIN-RELATED"/>
    <property type="match status" value="1"/>
</dbReference>
<dbReference type="Gene3D" id="3.40.50.1820">
    <property type="entry name" value="alpha/beta hydrolase"/>
    <property type="match status" value="1"/>
</dbReference>
<reference evidence="4 5" key="1">
    <citation type="submission" date="2019-02" db="EMBL/GenBank/DDBJ databases">
        <title>Deep-cultivation of Planctomycetes and their phenomic and genomic characterization uncovers novel biology.</title>
        <authorList>
            <person name="Wiegand S."/>
            <person name="Jogler M."/>
            <person name="Boedeker C."/>
            <person name="Pinto D."/>
            <person name="Vollmers J."/>
            <person name="Rivas-Marin E."/>
            <person name="Kohn T."/>
            <person name="Peeters S.H."/>
            <person name="Heuer A."/>
            <person name="Rast P."/>
            <person name="Oberbeckmann S."/>
            <person name="Bunk B."/>
            <person name="Jeske O."/>
            <person name="Meyerdierks A."/>
            <person name="Storesund J.E."/>
            <person name="Kallscheuer N."/>
            <person name="Luecker S."/>
            <person name="Lage O.M."/>
            <person name="Pohl T."/>
            <person name="Merkel B.J."/>
            <person name="Hornburger P."/>
            <person name="Mueller R.-W."/>
            <person name="Bruemmer F."/>
            <person name="Labrenz M."/>
            <person name="Spormann A.M."/>
            <person name="Op den Camp H."/>
            <person name="Overmann J."/>
            <person name="Amann R."/>
            <person name="Jetten M.S.M."/>
            <person name="Mascher T."/>
            <person name="Medema M.H."/>
            <person name="Devos D.P."/>
            <person name="Kaster A.-K."/>
            <person name="Ovreas L."/>
            <person name="Rohde M."/>
            <person name="Galperin M.Y."/>
            <person name="Jogler C."/>
        </authorList>
    </citation>
    <scope>NUCLEOTIDE SEQUENCE [LARGE SCALE GENOMIC DNA]</scope>
    <source>
        <strain evidence="4 5">Pan44</strain>
    </source>
</reference>
<dbReference type="InParanoid" id="A0A517SJK4"/>
<feature type="region of interest" description="Disordered" evidence="2">
    <location>
        <begin position="120"/>
        <end position="144"/>
    </location>
</feature>
<dbReference type="KEGG" id="ccos:Pan44_43500"/>
<keyword evidence="5" id="KW-1185">Reference proteome</keyword>
<dbReference type="InterPro" id="IPR050261">
    <property type="entry name" value="FrsA_esterase"/>
</dbReference>
<dbReference type="Proteomes" id="UP000315700">
    <property type="component" value="Chromosome"/>
</dbReference>
<gene>
    <name evidence="4" type="ORF">Pan44_43500</name>
</gene>
<feature type="region of interest" description="Disordered" evidence="2">
    <location>
        <begin position="41"/>
        <end position="88"/>
    </location>
</feature>
<dbReference type="OrthoDB" id="290408at2"/>
<feature type="region of interest" description="Disordered" evidence="2">
    <location>
        <begin position="490"/>
        <end position="527"/>
    </location>
</feature>
<dbReference type="InterPro" id="IPR002925">
    <property type="entry name" value="Dienelactn_hydro"/>
</dbReference>
<evidence type="ECO:0000256" key="2">
    <source>
        <dbReference type="SAM" id="MobiDB-lite"/>
    </source>
</evidence>
<dbReference type="PANTHER" id="PTHR22946:SF9">
    <property type="entry name" value="POLYKETIDE TRANSFERASE AF380"/>
    <property type="match status" value="1"/>
</dbReference>
<dbReference type="GO" id="GO:0052689">
    <property type="term" value="F:carboxylic ester hydrolase activity"/>
    <property type="evidence" value="ECO:0007669"/>
    <property type="project" value="UniProtKB-ARBA"/>
</dbReference>
<evidence type="ECO:0000259" key="3">
    <source>
        <dbReference type="Pfam" id="PF01738"/>
    </source>
</evidence>
<dbReference type="InterPro" id="IPR029058">
    <property type="entry name" value="AB_hydrolase_fold"/>
</dbReference>
<dbReference type="EMBL" id="CP036271">
    <property type="protein sequence ID" value="QDT56297.1"/>
    <property type="molecule type" value="Genomic_DNA"/>
</dbReference>
<keyword evidence="1 4" id="KW-0378">Hydrolase</keyword>
<evidence type="ECO:0000313" key="5">
    <source>
        <dbReference type="Proteomes" id="UP000315700"/>
    </source>
</evidence>
<accession>A0A517SJK4</accession>
<feature type="domain" description="Dienelactone hydrolase" evidence="3">
    <location>
        <begin position="275"/>
        <end position="434"/>
    </location>
</feature>
<evidence type="ECO:0000313" key="4">
    <source>
        <dbReference type="EMBL" id="QDT56297.1"/>
    </source>
</evidence>
<evidence type="ECO:0000256" key="1">
    <source>
        <dbReference type="ARBA" id="ARBA00022801"/>
    </source>
</evidence>
<protein>
    <submittedName>
        <fullName evidence="4">Alpha/beta hydrolase family protein</fullName>
    </submittedName>
</protein>
<organism evidence="4 5">
    <name type="scientific">Caulifigura coniformis</name>
    <dbReference type="NCBI Taxonomy" id="2527983"/>
    <lineage>
        <taxon>Bacteria</taxon>
        <taxon>Pseudomonadati</taxon>
        <taxon>Planctomycetota</taxon>
        <taxon>Planctomycetia</taxon>
        <taxon>Planctomycetales</taxon>
        <taxon>Planctomycetaceae</taxon>
        <taxon>Caulifigura</taxon>
    </lineage>
</organism>
<sequence length="679" mass="71803">MPIKATCDECFTTLSVGSQHAGKIARCKTCGAKVRIPAAGEEEEELLSSGQALSSDEDEVPAPRRSQPKPAAARKKKPVKKTDSDGTSGKVKSVLVAVFVIGLFGLRFAGRMSKHWKAYQERQAQNGAPQFSGGAQPAEQQSPTTNASMFDASATTFGAPAQTADASALYSLTDSPIQPPTFSPATFREIPTSHAKAHLQSVPTPGASPGTLMTLGVYLPPGEHEPGSLPCILFAPAGTPLIHGNPLDGNPENPEFAPYVRAGFAVVEFSLDGWYDRDNPSDAAAARAYLQFSAANAGVKNADAAFRFAKTLPSVNPKQIYIAGHSSAGTLALLYAAHQPELAGCIAYAPQVDVEGHLREALSDPRADTALPGIRAFVKRSSPDSHISQIKVPVFAFHATRDDVTSCAKTRQFCGQLQQSGGIVKFVEVPGDDHYQTMISPGLKNGIEWVASRGGSVRSVAADAPATPSGGFSPSPAPADVAMTSPFRPARGMSEPASPASSPFRPVTATPEPASIVPPAPTTEPPQTTMVEAESSLEVGKRVLAPRGAKWMGAEVMEVLPGERVKVHFLSLPAAFDAELPWSHVRLPMAEAAIGKDDVETLRYNLVRVPQGGVSTVKQPTEDALLALEGYLPDSLDIDVRNKRVSLKVVKGSAAESEAMLALVRGQLFVTPFTPTRRR</sequence>